<organism evidence="1 2">
    <name type="scientific">Trichinella murrelli</name>
    <dbReference type="NCBI Taxonomy" id="144512"/>
    <lineage>
        <taxon>Eukaryota</taxon>
        <taxon>Metazoa</taxon>
        <taxon>Ecdysozoa</taxon>
        <taxon>Nematoda</taxon>
        <taxon>Enoplea</taxon>
        <taxon>Dorylaimia</taxon>
        <taxon>Trichinellida</taxon>
        <taxon>Trichinellidae</taxon>
        <taxon>Trichinella</taxon>
    </lineage>
</organism>
<dbReference type="AlphaFoldDB" id="A0A0V0U4S9"/>
<name>A0A0V0U4S9_9BILA</name>
<proteinExistence type="predicted"/>
<dbReference type="Proteomes" id="UP000055048">
    <property type="component" value="Unassembled WGS sequence"/>
</dbReference>
<comment type="caution">
    <text evidence="1">The sequence shown here is derived from an EMBL/GenBank/DDBJ whole genome shotgun (WGS) entry which is preliminary data.</text>
</comment>
<gene>
    <name evidence="1" type="ORF">T05_4557</name>
</gene>
<evidence type="ECO:0000313" key="2">
    <source>
        <dbReference type="Proteomes" id="UP000055048"/>
    </source>
</evidence>
<keyword evidence="2" id="KW-1185">Reference proteome</keyword>
<accession>A0A0V0U4S9</accession>
<dbReference type="OrthoDB" id="10291140at2759"/>
<reference evidence="1 2" key="1">
    <citation type="submission" date="2015-01" db="EMBL/GenBank/DDBJ databases">
        <title>Evolution of Trichinella species and genotypes.</title>
        <authorList>
            <person name="Korhonen P.K."/>
            <person name="Edoardo P."/>
            <person name="Giuseppe L.R."/>
            <person name="Gasser R.B."/>
        </authorList>
    </citation>
    <scope>NUCLEOTIDE SEQUENCE [LARGE SCALE GENOMIC DNA]</scope>
    <source>
        <strain evidence="1">ISS417</strain>
    </source>
</reference>
<sequence length="70" mass="7963">MKTQFLPQHNAFRQQISAEYRASSKVHFNRDQLAVGNEQAKQGRLALSNDDFALEQWDIMVIASPDQSGQ</sequence>
<dbReference type="EMBL" id="JYDJ01000061">
    <property type="protein sequence ID" value="KRX46276.1"/>
    <property type="molecule type" value="Genomic_DNA"/>
</dbReference>
<protein>
    <submittedName>
        <fullName evidence="1">Uncharacterized protein</fullName>
    </submittedName>
</protein>
<evidence type="ECO:0000313" key="1">
    <source>
        <dbReference type="EMBL" id="KRX46276.1"/>
    </source>
</evidence>